<dbReference type="InterPro" id="IPR033738">
    <property type="entry name" value="AsnB_N"/>
</dbReference>
<proteinExistence type="inferred from homology"/>
<dbReference type="InterPro" id="IPR014729">
    <property type="entry name" value="Rossmann-like_a/b/a_fold"/>
</dbReference>
<keyword evidence="5 9" id="KW-0067">ATP-binding</keyword>
<dbReference type="Proteomes" id="UP000070560">
    <property type="component" value="Chromosome"/>
</dbReference>
<dbReference type="OrthoDB" id="9763290at2"/>
<evidence type="ECO:0000256" key="2">
    <source>
        <dbReference type="ARBA" id="ARBA00005752"/>
    </source>
</evidence>
<evidence type="ECO:0000256" key="7">
    <source>
        <dbReference type="ARBA" id="ARBA00048741"/>
    </source>
</evidence>
<dbReference type="RefSeq" id="WP_066060511.1">
    <property type="nucleotide sequence ID" value="NZ_CP013015.1"/>
</dbReference>
<dbReference type="Pfam" id="PF13537">
    <property type="entry name" value="GATase_7"/>
    <property type="match status" value="1"/>
</dbReference>
<evidence type="ECO:0000256" key="6">
    <source>
        <dbReference type="ARBA" id="ARBA00022962"/>
    </source>
</evidence>
<feature type="binding site" evidence="9">
    <location>
        <position position="288"/>
    </location>
    <ligand>
        <name>ATP</name>
        <dbReference type="ChEBI" id="CHEBI:30616"/>
    </ligand>
</feature>
<dbReference type="Pfam" id="PF00733">
    <property type="entry name" value="Asn_synthase"/>
    <property type="match status" value="1"/>
</dbReference>
<sequence>MCGICGIVSLSNQIIEQSFIKKMCHQIYHRGPDAEGYYVKENVALGMRRLRIIDLNTGDQPIFNEDKSICIVFNGEIYNFKELKKDLIQKGHKFYTLSDTEVILHLYEEYSEKCLDKLRGMFTFAIWDKREKKLFLARDRLGIKPLYYTILPKHFLFASELKSILIFPDIKKELDFTAVSDFFTFLYVPAPRTIFKNIYKLLPGHYLTVKENGKMEIRKYWDLNFEEKSLGNENDYIEKFLELFEEAVKLRLISDVPLGAFLSGGTDSSLVVAMMSKLSNKPVETFSIGYEGRDKYFDERQYSRIVAKKFNTHHHEFILKPNNIDELVEKIITHFDEPFADASAIPNYILSKQTRKYVIVALSGLGGDELCAGYERYLGCLLAEKYRRLPSFLTKKIIPALINHLPDSSQGNHFNERLKRFVKSANYPFLQKYFQIVATFNEEEKKQLFTPEVQKLIERPSDEIFYDYCPSTNHPHLNNMSLIDFKTYLVDDLLTLTDRMSMAHALEARVPFLDHKLVEFFATIPAHLKLKGLTKKYFLKKAAERLLPKEVIYRKKMGFSVPLVIWFRNELKDYINDILSEKNIKRVGYFNHSFILKTLNIHQNRKANYDEKLWALVNFIKWYDKYLK</sequence>
<evidence type="ECO:0000256" key="9">
    <source>
        <dbReference type="PIRSR" id="PIRSR001589-2"/>
    </source>
</evidence>
<dbReference type="KEGG" id="daw:HS1_000411"/>
<evidence type="ECO:0000256" key="1">
    <source>
        <dbReference type="ARBA" id="ARBA00005187"/>
    </source>
</evidence>
<protein>
    <recommendedName>
        <fullName evidence="3">asparagine synthase (glutamine-hydrolyzing)</fullName>
        <ecNumber evidence="3">6.3.5.4</ecNumber>
    </recommendedName>
</protein>
<evidence type="ECO:0000313" key="11">
    <source>
        <dbReference type="EMBL" id="AMM40217.1"/>
    </source>
</evidence>
<keyword evidence="12" id="KW-1185">Reference proteome</keyword>
<dbReference type="CDD" id="cd00712">
    <property type="entry name" value="AsnB"/>
    <property type="match status" value="1"/>
</dbReference>
<dbReference type="InterPro" id="IPR017932">
    <property type="entry name" value="GATase_2_dom"/>
</dbReference>
<keyword evidence="4 9" id="KW-0547">Nucleotide-binding</keyword>
<dbReference type="EC" id="6.3.5.4" evidence="3"/>
<gene>
    <name evidence="11" type="ORF">HS1_000411</name>
</gene>
<dbReference type="SUPFAM" id="SSF56235">
    <property type="entry name" value="N-terminal nucleophile aminohydrolases (Ntn hydrolases)"/>
    <property type="match status" value="1"/>
</dbReference>
<dbReference type="EMBL" id="CP013015">
    <property type="protein sequence ID" value="AMM40217.1"/>
    <property type="molecule type" value="Genomic_DNA"/>
</dbReference>
<feature type="binding site" evidence="9">
    <location>
        <position position="99"/>
    </location>
    <ligand>
        <name>L-glutamine</name>
        <dbReference type="ChEBI" id="CHEBI:58359"/>
    </ligand>
</feature>
<evidence type="ECO:0000259" key="10">
    <source>
        <dbReference type="PROSITE" id="PS51278"/>
    </source>
</evidence>
<comment type="pathway">
    <text evidence="1">Amino-acid biosynthesis; L-asparagine biosynthesis; L-asparagine from L-aspartate (L-Gln route): step 1/1.</text>
</comment>
<dbReference type="GO" id="GO:0006529">
    <property type="term" value="P:asparagine biosynthetic process"/>
    <property type="evidence" value="ECO:0007669"/>
    <property type="project" value="UniProtKB-KW"/>
</dbReference>
<organism evidence="11 12">
    <name type="scientific">Desulfofervidus auxilii</name>
    <dbReference type="NCBI Taxonomy" id="1621989"/>
    <lineage>
        <taxon>Bacteria</taxon>
        <taxon>Pseudomonadati</taxon>
        <taxon>Thermodesulfobacteriota</taxon>
        <taxon>Candidatus Desulfofervidia</taxon>
        <taxon>Candidatus Desulfofervidales</taxon>
        <taxon>Candidatus Desulfofervidaceae</taxon>
        <taxon>Candidatus Desulfofervidus</taxon>
    </lineage>
</organism>
<name>A0A7U4QIX9_DESA2</name>
<dbReference type="PROSITE" id="PS51278">
    <property type="entry name" value="GATASE_TYPE_2"/>
    <property type="match status" value="1"/>
</dbReference>
<dbReference type="InterPro" id="IPR029055">
    <property type="entry name" value="Ntn_hydrolases_N"/>
</dbReference>
<keyword evidence="8" id="KW-0061">Asparagine biosynthesis</keyword>
<dbReference type="PANTHER" id="PTHR43284:SF1">
    <property type="entry name" value="ASPARAGINE SYNTHETASE"/>
    <property type="match status" value="1"/>
</dbReference>
<dbReference type="InterPro" id="IPR001962">
    <property type="entry name" value="Asn_synthase"/>
</dbReference>
<evidence type="ECO:0000256" key="8">
    <source>
        <dbReference type="PIRSR" id="PIRSR001589-1"/>
    </source>
</evidence>
<reference evidence="11 12" key="1">
    <citation type="submission" date="2015-10" db="EMBL/GenBank/DDBJ databases">
        <title>Candidatus Desulfofervidus auxilii, a hydrogenotrophic sulfate-reducing bacterium involved in the thermophilic anaerobic oxidation of methane.</title>
        <authorList>
            <person name="Krukenberg V."/>
            <person name="Richter M."/>
            <person name="Wegener G."/>
        </authorList>
    </citation>
    <scope>NUCLEOTIDE SEQUENCE [LARGE SCALE GENOMIC DNA]</scope>
    <source>
        <strain evidence="11 12">HS1</strain>
    </source>
</reference>
<dbReference type="CDD" id="cd01991">
    <property type="entry name" value="Asn_synthase_B_C"/>
    <property type="match status" value="1"/>
</dbReference>
<dbReference type="InterPro" id="IPR051786">
    <property type="entry name" value="ASN_synthetase/amidase"/>
</dbReference>
<feature type="active site" description="For GATase activity" evidence="8">
    <location>
        <position position="2"/>
    </location>
</feature>
<feature type="binding site" evidence="9">
    <location>
        <begin position="363"/>
        <end position="364"/>
    </location>
    <ligand>
        <name>ATP</name>
        <dbReference type="ChEBI" id="CHEBI:30616"/>
    </ligand>
</feature>
<dbReference type="Gene3D" id="3.40.50.620">
    <property type="entry name" value="HUPs"/>
    <property type="match status" value="2"/>
</dbReference>
<dbReference type="GO" id="GO:0005829">
    <property type="term" value="C:cytosol"/>
    <property type="evidence" value="ECO:0007669"/>
    <property type="project" value="TreeGrafter"/>
</dbReference>
<dbReference type="NCBIfam" id="TIGR01536">
    <property type="entry name" value="asn_synth_AEB"/>
    <property type="match status" value="1"/>
</dbReference>
<feature type="domain" description="Glutamine amidotransferase type-2" evidence="10">
    <location>
        <begin position="2"/>
        <end position="212"/>
    </location>
</feature>
<dbReference type="InterPro" id="IPR006426">
    <property type="entry name" value="Asn_synth_AEB"/>
</dbReference>
<dbReference type="Gene3D" id="3.60.20.10">
    <property type="entry name" value="Glutamine Phosphoribosylpyrophosphate, subunit 1, domain 1"/>
    <property type="match status" value="1"/>
</dbReference>
<comment type="catalytic activity">
    <reaction evidence="7">
        <text>L-aspartate + L-glutamine + ATP + H2O = L-asparagine + L-glutamate + AMP + diphosphate + H(+)</text>
        <dbReference type="Rhea" id="RHEA:12228"/>
        <dbReference type="ChEBI" id="CHEBI:15377"/>
        <dbReference type="ChEBI" id="CHEBI:15378"/>
        <dbReference type="ChEBI" id="CHEBI:29985"/>
        <dbReference type="ChEBI" id="CHEBI:29991"/>
        <dbReference type="ChEBI" id="CHEBI:30616"/>
        <dbReference type="ChEBI" id="CHEBI:33019"/>
        <dbReference type="ChEBI" id="CHEBI:58048"/>
        <dbReference type="ChEBI" id="CHEBI:58359"/>
        <dbReference type="ChEBI" id="CHEBI:456215"/>
        <dbReference type="EC" id="6.3.5.4"/>
    </reaction>
</comment>
<dbReference type="AlphaFoldDB" id="A0A7U4QIX9"/>
<comment type="similarity">
    <text evidence="2">Belongs to the asparagine synthetase family.</text>
</comment>
<dbReference type="PIRSF" id="PIRSF001589">
    <property type="entry name" value="Asn_synthetase_glu-h"/>
    <property type="match status" value="1"/>
</dbReference>
<dbReference type="GO" id="GO:0005524">
    <property type="term" value="F:ATP binding"/>
    <property type="evidence" value="ECO:0007669"/>
    <property type="project" value="UniProtKB-KW"/>
</dbReference>
<evidence type="ECO:0000256" key="5">
    <source>
        <dbReference type="ARBA" id="ARBA00022840"/>
    </source>
</evidence>
<keyword evidence="6 8" id="KW-0315">Glutamine amidotransferase</keyword>
<dbReference type="SUPFAM" id="SSF52402">
    <property type="entry name" value="Adenine nucleotide alpha hydrolases-like"/>
    <property type="match status" value="1"/>
</dbReference>
<evidence type="ECO:0000313" key="12">
    <source>
        <dbReference type="Proteomes" id="UP000070560"/>
    </source>
</evidence>
<accession>A0A7U4QIX9</accession>
<keyword evidence="8" id="KW-0028">Amino-acid biosynthesis</keyword>
<dbReference type="GO" id="GO:0004066">
    <property type="term" value="F:asparagine synthase (glutamine-hydrolyzing) activity"/>
    <property type="evidence" value="ECO:0007669"/>
    <property type="project" value="UniProtKB-EC"/>
</dbReference>
<evidence type="ECO:0000256" key="3">
    <source>
        <dbReference type="ARBA" id="ARBA00012737"/>
    </source>
</evidence>
<evidence type="ECO:0000256" key="4">
    <source>
        <dbReference type="ARBA" id="ARBA00022741"/>
    </source>
</evidence>
<dbReference type="PANTHER" id="PTHR43284">
    <property type="entry name" value="ASPARAGINE SYNTHETASE (GLUTAMINE-HYDROLYZING)"/>
    <property type="match status" value="1"/>
</dbReference>